<protein>
    <recommendedName>
        <fullName evidence="1">Transposase Tnp1/En/Spm-like domain-containing protein</fullName>
    </recommendedName>
</protein>
<dbReference type="Pfam" id="PF03017">
    <property type="entry name" value="Transposase_23"/>
    <property type="match status" value="1"/>
</dbReference>
<evidence type="ECO:0000259" key="1">
    <source>
        <dbReference type="Pfam" id="PF03017"/>
    </source>
</evidence>
<name>A0A843VAW1_COLES</name>
<dbReference type="InterPro" id="IPR004252">
    <property type="entry name" value="Probable_transposase_24"/>
</dbReference>
<reference evidence="2" key="1">
    <citation type="submission" date="2017-07" db="EMBL/GenBank/DDBJ databases">
        <title>Taro Niue Genome Assembly and Annotation.</title>
        <authorList>
            <person name="Atibalentja N."/>
            <person name="Keating K."/>
            <person name="Fields C.J."/>
        </authorList>
    </citation>
    <scope>NUCLEOTIDE SEQUENCE</scope>
    <source>
        <strain evidence="2">Niue_2</strain>
        <tissue evidence="2">Leaf</tissue>
    </source>
</reference>
<dbReference type="PANTHER" id="PTHR33144:SF25">
    <property type="entry name" value="DUF4216 DOMAIN-CONTAINING PROTEIN"/>
    <property type="match status" value="1"/>
</dbReference>
<dbReference type="OrthoDB" id="694021at2759"/>
<organism evidence="2 3">
    <name type="scientific">Colocasia esculenta</name>
    <name type="common">Wild taro</name>
    <name type="synonym">Arum esculentum</name>
    <dbReference type="NCBI Taxonomy" id="4460"/>
    <lineage>
        <taxon>Eukaryota</taxon>
        <taxon>Viridiplantae</taxon>
        <taxon>Streptophyta</taxon>
        <taxon>Embryophyta</taxon>
        <taxon>Tracheophyta</taxon>
        <taxon>Spermatophyta</taxon>
        <taxon>Magnoliopsida</taxon>
        <taxon>Liliopsida</taxon>
        <taxon>Araceae</taxon>
        <taxon>Aroideae</taxon>
        <taxon>Colocasieae</taxon>
        <taxon>Colocasia</taxon>
    </lineage>
</organism>
<dbReference type="PANTHER" id="PTHR33144">
    <property type="entry name" value="OS10G0409366 PROTEIN-RELATED"/>
    <property type="match status" value="1"/>
</dbReference>
<gene>
    <name evidence="2" type="ORF">Taro_025687</name>
</gene>
<proteinExistence type="predicted"/>
<dbReference type="Proteomes" id="UP000652761">
    <property type="component" value="Unassembled WGS sequence"/>
</dbReference>
<keyword evidence="3" id="KW-1185">Reference proteome</keyword>
<feature type="domain" description="Transposase Tnp1/En/Spm-like" evidence="1">
    <location>
        <begin position="237"/>
        <end position="283"/>
    </location>
</feature>
<sequence length="314" mass="36518">MERSVMTTTWFSYSEIDSFEHKIRNFADLSLNDSPVMSCENEELEDESDNTMKVHDEGMKRKGRGPTMCHDVHALEDGKKICVECDDLGQPRKYDIPNKDLYRSWVMKDLSFKWKFHKYDLRRKYLKEDKKGIQIKPTSRYHINKDMWREAVKVWTSSAFRKEKTGTDPDRADVFIITHTRKDGRPINEDCAIATEKFKALKQTQPSTNSSNPVVAKDDAFFKMTGKKVKLLDLENEQVAEGIVISIDPKKIVMGRPIGHAYCEVSINYENKPDAPLFVKDDHRFRIKDAIGSHILWIRDYVLVDEAKRSLFSV</sequence>
<feature type="non-terminal residue" evidence="2">
    <location>
        <position position="1"/>
    </location>
</feature>
<accession>A0A843VAW1</accession>
<comment type="caution">
    <text evidence="2">The sequence shown here is derived from an EMBL/GenBank/DDBJ whole genome shotgun (WGS) entry which is preliminary data.</text>
</comment>
<dbReference type="InterPro" id="IPR004264">
    <property type="entry name" value="Transposase_23"/>
</dbReference>
<evidence type="ECO:0000313" key="2">
    <source>
        <dbReference type="EMBL" id="MQL93055.1"/>
    </source>
</evidence>
<dbReference type="AlphaFoldDB" id="A0A843VAW1"/>
<dbReference type="EMBL" id="NMUH01001512">
    <property type="protein sequence ID" value="MQL93055.1"/>
    <property type="molecule type" value="Genomic_DNA"/>
</dbReference>
<dbReference type="Pfam" id="PF03004">
    <property type="entry name" value="Transposase_24"/>
    <property type="match status" value="1"/>
</dbReference>
<evidence type="ECO:0000313" key="3">
    <source>
        <dbReference type="Proteomes" id="UP000652761"/>
    </source>
</evidence>